<dbReference type="PANTHER" id="PTHR43547:SF2">
    <property type="entry name" value="HYBRID SIGNAL TRANSDUCTION HISTIDINE KINASE C"/>
    <property type="match status" value="1"/>
</dbReference>
<evidence type="ECO:0000256" key="3">
    <source>
        <dbReference type="ARBA" id="ARBA00022553"/>
    </source>
</evidence>
<dbReference type="SUPFAM" id="SSF52172">
    <property type="entry name" value="CheY-like"/>
    <property type="match status" value="1"/>
</dbReference>
<evidence type="ECO:0000313" key="9">
    <source>
        <dbReference type="Proteomes" id="UP001158049"/>
    </source>
</evidence>
<sequence length="624" mass="66873">MSSSYHSKAEFEQEIQGRLGLVPNLYQSAPAAPEVLQRFWSEGVEAYLDNPLPSLFKERLVVYLSCIAGVRYCAVRHAGYLLGGDHGRPAGDSAAAPQGMPQLIALLRYPPPTSSYLQAALQLLLATPAALSSLPPAGDPLEQAIFIACGAIHLDAGGNQPARDALAHLMGRQLSEHAFALMAHVAKLHFWVRLHEEIAIEPDMRALLDSQPELAQLLRQEALPRRRQDSAMTAPALPASETPPSSPSSPSPQVTQSPDRRDAEHQRFLSLFSHELRNPIAAISAVSDMFQVVGMSDDRLRSASNILHRQVQALGQTLEGMVDLSALMYGQVQLASARVVVDDMINGVLRNLAPRLEEKGIAVERQTDDPRAAVTGDSRRLAQLIESLVLNGLKISRSPQPLRIAVSIQAQQVSVAVTDHGPGFTVSPFPEKGAPDGQGKVPVALMTVRAIAELHHGSVRAESAGPGKGSTIFVTLPLAAGDAPARQADALSAPSQPRLRVLAIEDNRDFAQLFRHMLEIMGCDLDITTDARSGLARAHARLPELIFCDIGLPGDMDGFAFARAVRADPALAHIPLVAVSGYNSPADVQRALEAGFNRVCGKPVKFADISEALATFGIKRPGAA</sequence>
<dbReference type="PANTHER" id="PTHR43547">
    <property type="entry name" value="TWO-COMPONENT HISTIDINE KINASE"/>
    <property type="match status" value="1"/>
</dbReference>
<dbReference type="Gene3D" id="3.30.565.10">
    <property type="entry name" value="Histidine kinase-like ATPase, C-terminal domain"/>
    <property type="match status" value="1"/>
</dbReference>
<comment type="catalytic activity">
    <reaction evidence="1">
        <text>ATP + protein L-histidine = ADP + protein N-phospho-L-histidine.</text>
        <dbReference type="EC" id="2.7.13.3"/>
    </reaction>
</comment>
<dbReference type="Gene3D" id="3.40.50.2300">
    <property type="match status" value="1"/>
</dbReference>
<dbReference type="InterPro" id="IPR003594">
    <property type="entry name" value="HATPase_dom"/>
</dbReference>
<evidence type="ECO:0000256" key="5">
    <source>
        <dbReference type="SAM" id="MobiDB-lite"/>
    </source>
</evidence>
<dbReference type="InterPro" id="IPR036097">
    <property type="entry name" value="HisK_dim/P_sf"/>
</dbReference>
<feature type="domain" description="Response regulatory" evidence="7">
    <location>
        <begin position="500"/>
        <end position="617"/>
    </location>
</feature>
<dbReference type="InterPro" id="IPR001789">
    <property type="entry name" value="Sig_transdc_resp-reg_receiver"/>
</dbReference>
<dbReference type="Pfam" id="PF02518">
    <property type="entry name" value="HATPase_c"/>
    <property type="match status" value="1"/>
</dbReference>
<evidence type="ECO:0000256" key="4">
    <source>
        <dbReference type="PROSITE-ProRule" id="PRU00169"/>
    </source>
</evidence>
<evidence type="ECO:0000256" key="2">
    <source>
        <dbReference type="ARBA" id="ARBA00012438"/>
    </source>
</evidence>
<dbReference type="SMART" id="SM00448">
    <property type="entry name" value="REC"/>
    <property type="match status" value="1"/>
</dbReference>
<feature type="region of interest" description="Disordered" evidence="5">
    <location>
        <begin position="222"/>
        <end position="263"/>
    </location>
</feature>
<dbReference type="SUPFAM" id="SSF69118">
    <property type="entry name" value="AhpD-like"/>
    <property type="match status" value="1"/>
</dbReference>
<dbReference type="SUPFAM" id="SSF47384">
    <property type="entry name" value="Homodimeric domain of signal transducing histidine kinase"/>
    <property type="match status" value="1"/>
</dbReference>
<dbReference type="SMART" id="SM00387">
    <property type="entry name" value="HATPase_c"/>
    <property type="match status" value="1"/>
</dbReference>
<dbReference type="Gene3D" id="1.10.287.130">
    <property type="match status" value="1"/>
</dbReference>
<evidence type="ECO:0000256" key="1">
    <source>
        <dbReference type="ARBA" id="ARBA00000085"/>
    </source>
</evidence>
<dbReference type="SMART" id="SM00388">
    <property type="entry name" value="HisKA"/>
    <property type="match status" value="1"/>
</dbReference>
<organism evidence="8 9">
    <name type="scientific">Noviherbaspirillum suwonense</name>
    <dbReference type="NCBI Taxonomy" id="1224511"/>
    <lineage>
        <taxon>Bacteria</taxon>
        <taxon>Pseudomonadati</taxon>
        <taxon>Pseudomonadota</taxon>
        <taxon>Betaproteobacteria</taxon>
        <taxon>Burkholderiales</taxon>
        <taxon>Oxalobacteraceae</taxon>
        <taxon>Noviherbaspirillum</taxon>
    </lineage>
</organism>
<keyword evidence="3 4" id="KW-0597">Phosphoprotein</keyword>
<dbReference type="InterPro" id="IPR005467">
    <property type="entry name" value="His_kinase_dom"/>
</dbReference>
<dbReference type="RefSeq" id="WP_283440936.1">
    <property type="nucleotide sequence ID" value="NZ_FXUL01000002.1"/>
</dbReference>
<name>A0ABY1PUZ2_9BURK</name>
<dbReference type="CDD" id="cd00082">
    <property type="entry name" value="HisKA"/>
    <property type="match status" value="1"/>
</dbReference>
<dbReference type="InterPro" id="IPR003661">
    <property type="entry name" value="HisK_dim/P_dom"/>
</dbReference>
<comment type="caution">
    <text evidence="8">The sequence shown here is derived from an EMBL/GenBank/DDBJ whole genome shotgun (WGS) entry which is preliminary data.</text>
</comment>
<dbReference type="InterPro" id="IPR036890">
    <property type="entry name" value="HATPase_C_sf"/>
</dbReference>
<dbReference type="InterPro" id="IPR029032">
    <property type="entry name" value="AhpD-like"/>
</dbReference>
<dbReference type="Gene3D" id="1.20.1290.10">
    <property type="entry name" value="AhpD-like"/>
    <property type="match status" value="1"/>
</dbReference>
<evidence type="ECO:0000259" key="7">
    <source>
        <dbReference type="PROSITE" id="PS50110"/>
    </source>
</evidence>
<keyword evidence="8" id="KW-0418">Kinase</keyword>
<dbReference type="InterPro" id="IPR011006">
    <property type="entry name" value="CheY-like_superfamily"/>
</dbReference>
<evidence type="ECO:0000259" key="6">
    <source>
        <dbReference type="PROSITE" id="PS50109"/>
    </source>
</evidence>
<dbReference type="GO" id="GO:0016301">
    <property type="term" value="F:kinase activity"/>
    <property type="evidence" value="ECO:0007669"/>
    <property type="project" value="UniProtKB-KW"/>
</dbReference>
<keyword evidence="9" id="KW-1185">Reference proteome</keyword>
<dbReference type="PROSITE" id="PS50109">
    <property type="entry name" value="HIS_KIN"/>
    <property type="match status" value="1"/>
</dbReference>
<keyword evidence="8" id="KW-0808">Transferase</keyword>
<dbReference type="SUPFAM" id="SSF55874">
    <property type="entry name" value="ATPase domain of HSP90 chaperone/DNA topoisomerase II/histidine kinase"/>
    <property type="match status" value="1"/>
</dbReference>
<dbReference type="PROSITE" id="PS50110">
    <property type="entry name" value="RESPONSE_REGULATORY"/>
    <property type="match status" value="1"/>
</dbReference>
<dbReference type="Pfam" id="PF00072">
    <property type="entry name" value="Response_reg"/>
    <property type="match status" value="1"/>
</dbReference>
<dbReference type="EC" id="2.7.13.3" evidence="2"/>
<proteinExistence type="predicted"/>
<gene>
    <name evidence="8" type="ORF">SAMN06295970_102132</name>
</gene>
<feature type="modified residue" description="4-aspartylphosphate" evidence="4">
    <location>
        <position position="549"/>
    </location>
</feature>
<accession>A0ABY1PUZ2</accession>
<feature type="domain" description="Histidine kinase" evidence="6">
    <location>
        <begin position="271"/>
        <end position="480"/>
    </location>
</feature>
<dbReference type="Proteomes" id="UP001158049">
    <property type="component" value="Unassembled WGS sequence"/>
</dbReference>
<protein>
    <recommendedName>
        <fullName evidence="2">histidine kinase</fullName>
        <ecNumber evidence="2">2.7.13.3</ecNumber>
    </recommendedName>
</protein>
<evidence type="ECO:0000313" key="8">
    <source>
        <dbReference type="EMBL" id="SMP48297.1"/>
    </source>
</evidence>
<dbReference type="Pfam" id="PF00512">
    <property type="entry name" value="HisKA"/>
    <property type="match status" value="1"/>
</dbReference>
<reference evidence="8 9" key="1">
    <citation type="submission" date="2017-05" db="EMBL/GenBank/DDBJ databases">
        <authorList>
            <person name="Varghese N."/>
            <person name="Submissions S."/>
        </authorList>
    </citation>
    <scope>NUCLEOTIDE SEQUENCE [LARGE SCALE GENOMIC DNA]</scope>
    <source>
        <strain evidence="8 9">DSM 26001</strain>
    </source>
</reference>
<dbReference type="EMBL" id="FXUL01000002">
    <property type="protein sequence ID" value="SMP48297.1"/>
    <property type="molecule type" value="Genomic_DNA"/>
</dbReference>
<feature type="compositionally biased region" description="Low complexity" evidence="5">
    <location>
        <begin position="233"/>
        <end position="243"/>
    </location>
</feature>